<dbReference type="Proteomes" id="UP001296993">
    <property type="component" value="Unassembled WGS sequence"/>
</dbReference>
<proteinExistence type="predicted"/>
<evidence type="ECO:0000313" key="2">
    <source>
        <dbReference type="Proteomes" id="UP001296993"/>
    </source>
</evidence>
<reference evidence="1 2" key="1">
    <citation type="submission" date="2021-03" db="EMBL/GenBank/DDBJ databases">
        <title>Sequencing the genomes of 1000 actinobacteria strains.</title>
        <authorList>
            <person name="Klenk H.-P."/>
        </authorList>
    </citation>
    <scope>NUCLEOTIDE SEQUENCE [LARGE SCALE GENOMIC DNA]</scope>
    <source>
        <strain evidence="1 2">DSM 15797</strain>
    </source>
</reference>
<accession>A0ABS4XBI7</accession>
<evidence type="ECO:0000313" key="1">
    <source>
        <dbReference type="EMBL" id="MBP2385661.1"/>
    </source>
</evidence>
<name>A0ABS4XBI7_9MICC</name>
<dbReference type="EMBL" id="JAGIOF010000001">
    <property type="protein sequence ID" value="MBP2385661.1"/>
    <property type="molecule type" value="Genomic_DNA"/>
</dbReference>
<protein>
    <submittedName>
        <fullName evidence="1">Uncharacterized protein</fullName>
    </submittedName>
</protein>
<sequence>MDVRSIGLVDGVNYRLAGAGAGAGAGVQDQGAGIVALPYPVADDGSPESVAWLKRVALPATLGDASNESLIMALEPVDPSRLSSLRAVRVEYRNERGIAYRIEVGPTFNTQPDCSVDPDGD</sequence>
<gene>
    <name evidence="1" type="ORF">JOF47_001172</name>
</gene>
<dbReference type="RefSeq" id="WP_209996545.1">
    <property type="nucleotide sequence ID" value="NZ_BAAAJY010000007.1"/>
</dbReference>
<comment type="caution">
    <text evidence="1">The sequence shown here is derived from an EMBL/GenBank/DDBJ whole genome shotgun (WGS) entry which is preliminary data.</text>
</comment>
<keyword evidence="2" id="KW-1185">Reference proteome</keyword>
<organism evidence="1 2">
    <name type="scientific">Paeniglutamicibacter kerguelensis</name>
    <dbReference type="NCBI Taxonomy" id="254788"/>
    <lineage>
        <taxon>Bacteria</taxon>
        <taxon>Bacillati</taxon>
        <taxon>Actinomycetota</taxon>
        <taxon>Actinomycetes</taxon>
        <taxon>Micrococcales</taxon>
        <taxon>Micrococcaceae</taxon>
        <taxon>Paeniglutamicibacter</taxon>
    </lineage>
</organism>